<dbReference type="InterPro" id="IPR038636">
    <property type="entry name" value="Wzi_sf"/>
</dbReference>
<gene>
    <name evidence="1" type="ORF">F3F73_07525</name>
</gene>
<evidence type="ECO:0000313" key="1">
    <source>
        <dbReference type="EMBL" id="KAA3766717.1"/>
    </source>
</evidence>
<dbReference type="Gene3D" id="2.40.160.130">
    <property type="entry name" value="Capsule assembly protein Wzi"/>
    <property type="match status" value="1"/>
</dbReference>
<organism evidence="1 2">
    <name type="scientific">Bacteroides salyersiae</name>
    <dbReference type="NCBI Taxonomy" id="291644"/>
    <lineage>
        <taxon>Bacteria</taxon>
        <taxon>Pseudomonadati</taxon>
        <taxon>Bacteroidota</taxon>
        <taxon>Bacteroidia</taxon>
        <taxon>Bacteroidales</taxon>
        <taxon>Bacteroidaceae</taxon>
        <taxon>Bacteroides</taxon>
    </lineage>
</organism>
<dbReference type="Proteomes" id="UP000422221">
    <property type="component" value="Unassembled WGS sequence"/>
</dbReference>
<sequence>MHILPKLYIIFPVFFILIIEDIHTQNVSTFAEYGTTIHTGKHTPMWQNSNQHGLSSIKNNTYIRGAAFYNKNFHSWQLKAGADFAVAAGFTSTFIIQQAYADIRYKWFGLWAGNKEIDSSLLNQQLSSGGLTWSGNARPIPQIAIGIFDYVRIAPKVQLKAELSYGWFTDTKYQEKHVGDEHSYTRKIKYHHKSFFLRFGKPEGKWLFDIGMSLDAQFGGYKVRGRDEGDLGNGWKDYWNVLIPQSGGDDSPGGEQVWYQGNYMGSEHVKLTYKHNNFFLSAYLENYYDDFSGMGKQNGLDGLWGIEFKINRPLVINNIVIEYYQTTNQSGPLHGLDDSIVEKTGGADDYYNNDWYPGWVHWGMGMGNPLVASPIYNNNGNLAFQYNRIKAIHLGWSGDISNEWTYRAKLSFNRTWGTPFKPIPEILENFSTFAEFKYIPNKWKGWSFTASAAFDIGDIYGDNLGLQLKVHKKF</sequence>
<comment type="caution">
    <text evidence="1">The sequence shown here is derived from an EMBL/GenBank/DDBJ whole genome shotgun (WGS) entry which is preliminary data.</text>
</comment>
<reference evidence="1 2" key="1">
    <citation type="journal article" date="2019" name="Nat. Med.">
        <title>A library of human gut bacterial isolates paired with longitudinal multiomics data enables mechanistic microbiome research.</title>
        <authorList>
            <person name="Poyet M."/>
            <person name="Groussin M."/>
            <person name="Gibbons S.M."/>
            <person name="Avila-Pacheco J."/>
            <person name="Jiang X."/>
            <person name="Kearney S.M."/>
            <person name="Perrotta A.R."/>
            <person name="Berdy B."/>
            <person name="Zhao S."/>
            <person name="Lieberman T.D."/>
            <person name="Swanson P.K."/>
            <person name="Smith M."/>
            <person name="Roesemann S."/>
            <person name="Alexander J.E."/>
            <person name="Rich S.A."/>
            <person name="Livny J."/>
            <person name="Vlamakis H."/>
            <person name="Clish C."/>
            <person name="Bullock K."/>
            <person name="Deik A."/>
            <person name="Scott J."/>
            <person name="Pierce K.A."/>
            <person name="Xavier R.J."/>
            <person name="Alm E.J."/>
        </authorList>
    </citation>
    <scope>NUCLEOTIDE SEQUENCE [LARGE SCALE GENOMIC DNA]</scope>
    <source>
        <strain evidence="1 2">BIOML-A10</strain>
    </source>
</reference>
<dbReference type="EMBL" id="VWMK01000006">
    <property type="protein sequence ID" value="KAA3766717.1"/>
    <property type="molecule type" value="Genomic_DNA"/>
</dbReference>
<protein>
    <submittedName>
        <fullName evidence="1">Capsule assembly Wzi family protein</fullName>
    </submittedName>
</protein>
<dbReference type="GeneID" id="93117322"/>
<evidence type="ECO:0000313" key="2">
    <source>
        <dbReference type="Proteomes" id="UP000422221"/>
    </source>
</evidence>
<accession>A0A7J4XK15</accession>
<dbReference type="AlphaFoldDB" id="A0A7J4XK15"/>
<dbReference type="RefSeq" id="WP_021935971.1">
    <property type="nucleotide sequence ID" value="NZ_CAXSTI010000006.1"/>
</dbReference>
<name>A0A7J4XK15_9BACE</name>
<proteinExistence type="predicted"/>